<evidence type="ECO:0000313" key="1">
    <source>
        <dbReference type="EMBL" id="KAA5540540.1"/>
    </source>
</evidence>
<gene>
    <name evidence="1" type="ORF">FYK55_20625</name>
</gene>
<protein>
    <submittedName>
        <fullName evidence="1">Uncharacterized protein</fullName>
    </submittedName>
</protein>
<dbReference type="Proteomes" id="UP000324479">
    <property type="component" value="Unassembled WGS sequence"/>
</dbReference>
<evidence type="ECO:0000313" key="2">
    <source>
        <dbReference type="Proteomes" id="UP000324479"/>
    </source>
</evidence>
<comment type="caution">
    <text evidence="1">The sequence shown here is derived from an EMBL/GenBank/DDBJ whole genome shotgun (WGS) entry which is preliminary data.</text>
</comment>
<dbReference type="AlphaFoldDB" id="A0A5M6D1P0"/>
<proteinExistence type="predicted"/>
<sequence>MKPATANRGSHPAKRPPYRFSLAGLLMLLSLIALGSGYIVTLVRLRNVQAELAVLRQETGYLEPTPDGTIAAVRLTSDQPMTYRLRVRVPQSPPYRIAYSSVWPTDASAPRWFAAVPVPPGESVVVVRVLNDPRDGRWKITTLRRAPSGTRRVATVLPAEHIAKFRGSHDWLSTGVTRSTASFPGGESLRILDERILAGEGATMLYGDKPPDQDMVGVYAELQPDVGPL</sequence>
<reference evidence="1 2" key="1">
    <citation type="submission" date="2019-08" db="EMBL/GenBank/DDBJ databases">
        <authorList>
            <person name="Dhanesh K."/>
            <person name="Kumar G."/>
            <person name="Sasikala C."/>
            <person name="Venkata Ramana C."/>
        </authorList>
    </citation>
    <scope>NUCLEOTIDE SEQUENCE [LARGE SCALE GENOMIC DNA]</scope>
    <source>
        <strain evidence="1 2">JC645</strain>
    </source>
</reference>
<dbReference type="EMBL" id="VWOX01000013">
    <property type="protein sequence ID" value="KAA5540540.1"/>
    <property type="molecule type" value="Genomic_DNA"/>
</dbReference>
<accession>A0A5M6D1P0</accession>
<name>A0A5M6D1P0_9BACT</name>
<organism evidence="1 2">
    <name type="scientific">Roseiconus nitratireducens</name>
    <dbReference type="NCBI Taxonomy" id="2605748"/>
    <lineage>
        <taxon>Bacteria</taxon>
        <taxon>Pseudomonadati</taxon>
        <taxon>Planctomycetota</taxon>
        <taxon>Planctomycetia</taxon>
        <taxon>Pirellulales</taxon>
        <taxon>Pirellulaceae</taxon>
        <taxon>Roseiconus</taxon>
    </lineage>
</organism>
<keyword evidence="2" id="KW-1185">Reference proteome</keyword>